<feature type="region of interest" description="Disordered" evidence="1">
    <location>
        <begin position="1179"/>
        <end position="1198"/>
    </location>
</feature>
<feature type="compositionally biased region" description="Polar residues" evidence="1">
    <location>
        <begin position="1245"/>
        <end position="1263"/>
    </location>
</feature>
<feature type="compositionally biased region" description="Polar residues" evidence="1">
    <location>
        <begin position="1338"/>
        <end position="1356"/>
    </location>
</feature>
<feature type="compositionally biased region" description="Low complexity" evidence="1">
    <location>
        <begin position="1364"/>
        <end position="1374"/>
    </location>
</feature>
<feature type="region of interest" description="Disordered" evidence="1">
    <location>
        <begin position="578"/>
        <end position="599"/>
    </location>
</feature>
<dbReference type="InterPro" id="IPR028889">
    <property type="entry name" value="USP"/>
</dbReference>
<sequence length="1648" mass="176722">MFLTKMTTTQWCDLCRKKGLDKKLVPLQINLDEAVLMCQNEACPYPMGADLSHSLLERKYTEIANPRKRKKQKGESGTVSVSSMSKHRKLKTLSTATSDSPSSLGGSTSKKSSIPAQLSFVSRASGGKDLQIARPLPQGGISCRLNHDIPNSTPVEKVRSWLSSLSSVLPPKPGVAVGNAHSPSLLRSNISSGTSAFRPYVAEHNKQNRTSPTVEGKRDNNDILTSETAACKNLSTLEADKLSSKSLNGDIEHGCSMQTVTTGKNDPVTTVKNDIDADVNDLLTVQDDPVTTMACDSGDKILAELGLISPILQPEQVVPGINTAPNTAIPGKAAMSKTLPAEMTDLHDVNKVGNTVEITKGISLCIDTTGAMADTRTVTVVHKPLLTCPTTEPEMFSKDTCSLSHNQNGTGDPDKCNDNSSFPSCDITSQADIPPVNLKSDCKLSSINFRLAEEPECQDGDILFPQWYNEDALCWLDVIMCLIVHNKTIRHSLSCQSPGGSLWKLIEEYDRAVDIVRKVGHGVLQGSHGMRRRQSDPDDNFAVKTGGGHCWTVSGPVVTTAQTGQAVTVVRAVNDSENVRDDKDGAHGKVSAHHKSADTENASELALGKAQSFGNLEMKRIMEQSCVECGEKTNSTNQNTSSTIFLEKGDGRNAVTVTKRSRSGKVTKSHICQLMISQLLAKGGQVIQNGHSLGDDTETKSGFQKQQEQGDDLVKESLREKLMKVINILSDVRELIWQQLEPRLQCQKGRNDSPVFALPLLVTQNKMEDFFRVDYHWLLQCKVCGYEQRDRHSKVLPTFPSVAPDFSMTNASFLRPCFKCNAASQKRTMHIERYPKVLTMHFVEGLPVGSKVTDLDFSQNGVSYGISGLVQFKTDPDHFAAWVRKGHQWMECDDMKHPLCHFENKEPAILPGEVHIVMWEMESSLPALSTSNSTPPSLSAVPCKGSVAITTSSVDSELTARCNIRVNASDSSLKCTPTVPTDAITTRDAHVKMVNASVGAVSMSSIADNLTVDRPKQEVLINQGQVPGQGSLSGQTAVDPAVLKVEETTKVDNCPVSDTCSGQGKVASGLTSMKSSVSSLDGSLGDTGRSLSRCSTPSGGVLEYVGGVVNGKGGATCQSVTPCSSGSNIVTTSNGLNQLESNSSVVVSQNSASQPPSHLTKSVSLFRRMVKNKPALKLPPLCRPEEARSNDGSVGKITGSIEITSGALVQGYSEGNKMPNKESDTKRGPRRTPYQRSRGKRENPLPSTCGVSGPFQQKANMRKSSGSRGCSGGTSAIGNVTSSSLMMPLSAATTAATIATSLEAPVETASPFPSLSFLSHGPSSNVSEPKKDVAGMFTPSSIGGATTLSTPKTSVDGSEVGRRSSPALSSVSSSASSKPYVSLVKSLLQKKQPGLLDKNPKTTKKGSTFAGYTPKALRNQPVEPNKISPAEVNSADAVRSPTKRAVQFSLSQNSDGNQREVCLRLVAENNGSGSNAVQRLPVVFVPLKGICSNKLTPVNKNQGVSRDVLTVVCEKKKETVKPASGRGSKLSRTNCSSSPRSKMIPLLNYDNYLKSNTTTQNSMNYNQSKEGSALSTRGSVVESTRDVANGPAPGMIPLDDANDPKEEGEVLKELYEALGCLDIPLKEIEETQVSPSDEENIFRDLFAA</sequence>
<dbReference type="InterPro" id="IPR033505">
    <property type="entry name" value="USPL1"/>
</dbReference>
<protein>
    <submittedName>
        <fullName evidence="4">Uncharacterized protein LOC106156272 isoform X2</fullName>
    </submittedName>
</protein>
<keyword evidence="3" id="KW-1185">Reference proteome</keyword>
<feature type="region of interest" description="Disordered" evidence="1">
    <location>
        <begin position="1558"/>
        <end position="1580"/>
    </location>
</feature>
<evidence type="ECO:0000313" key="3">
    <source>
        <dbReference type="Proteomes" id="UP000085678"/>
    </source>
</evidence>
<feature type="compositionally biased region" description="Polar residues" evidence="1">
    <location>
        <begin position="75"/>
        <end position="84"/>
    </location>
</feature>
<feature type="compositionally biased region" description="Basic and acidic residues" evidence="1">
    <location>
        <begin position="578"/>
        <end position="587"/>
    </location>
</feature>
<dbReference type="PROSITE" id="PS50235">
    <property type="entry name" value="USP_3"/>
    <property type="match status" value="1"/>
</dbReference>
<dbReference type="GO" id="GO:0016926">
    <property type="term" value="P:protein desumoylation"/>
    <property type="evidence" value="ECO:0007669"/>
    <property type="project" value="TreeGrafter"/>
</dbReference>
<dbReference type="GO" id="GO:0015030">
    <property type="term" value="C:Cajal body"/>
    <property type="evidence" value="ECO:0007669"/>
    <property type="project" value="TreeGrafter"/>
</dbReference>
<dbReference type="OrthoDB" id="6160353at2759"/>
<evidence type="ECO:0000256" key="1">
    <source>
        <dbReference type="SAM" id="MobiDB-lite"/>
    </source>
</evidence>
<feature type="region of interest" description="Disordered" evidence="1">
    <location>
        <begin position="1208"/>
        <end position="1273"/>
    </location>
</feature>
<dbReference type="PANTHER" id="PTHR15294">
    <property type="entry name" value="RETINOVIN-RELATED"/>
    <property type="match status" value="1"/>
</dbReference>
<evidence type="ECO:0000259" key="2">
    <source>
        <dbReference type="PROSITE" id="PS50235"/>
    </source>
</evidence>
<feature type="region of interest" description="Disordered" evidence="1">
    <location>
        <begin position="1321"/>
        <end position="1374"/>
    </location>
</feature>
<feature type="region of interest" description="Disordered" evidence="1">
    <location>
        <begin position="63"/>
        <end position="112"/>
    </location>
</feature>
<proteinExistence type="predicted"/>
<feature type="region of interest" description="Disordered" evidence="1">
    <location>
        <begin position="1392"/>
        <end position="1439"/>
    </location>
</feature>
<dbReference type="InterPro" id="IPR028890">
    <property type="entry name" value="Peptidase_C98"/>
</dbReference>
<feature type="compositionally biased region" description="Low complexity" evidence="1">
    <location>
        <begin position="97"/>
        <end position="112"/>
    </location>
</feature>
<dbReference type="Proteomes" id="UP000085678">
    <property type="component" value="Unplaced"/>
</dbReference>
<evidence type="ECO:0000313" key="4">
    <source>
        <dbReference type="RefSeq" id="XP_013386918.1"/>
    </source>
</evidence>
<organism evidence="3 4">
    <name type="scientific">Lingula anatina</name>
    <name type="common">Brachiopod</name>
    <name type="synonym">Lingula unguis</name>
    <dbReference type="NCBI Taxonomy" id="7574"/>
    <lineage>
        <taxon>Eukaryota</taxon>
        <taxon>Metazoa</taxon>
        <taxon>Spiralia</taxon>
        <taxon>Lophotrochozoa</taxon>
        <taxon>Brachiopoda</taxon>
        <taxon>Linguliformea</taxon>
        <taxon>Lingulata</taxon>
        <taxon>Lingulida</taxon>
        <taxon>Linguloidea</taxon>
        <taxon>Lingulidae</taxon>
        <taxon>Lingula</taxon>
    </lineage>
</organism>
<name>A0A1S3HLE0_LINAN</name>
<dbReference type="GO" id="GO:0030576">
    <property type="term" value="P:Cajal body organization"/>
    <property type="evidence" value="ECO:0007669"/>
    <property type="project" value="InterPro"/>
</dbReference>
<gene>
    <name evidence="4" type="primary">LOC106156272</name>
</gene>
<dbReference type="RefSeq" id="XP_013386918.1">
    <property type="nucleotide sequence ID" value="XM_013531464.1"/>
</dbReference>
<feature type="region of interest" description="Disordered" evidence="1">
    <location>
        <begin position="690"/>
        <end position="710"/>
    </location>
</feature>
<dbReference type="GeneID" id="106156272"/>
<feature type="domain" description="USP" evidence="2">
    <location>
        <begin position="669"/>
        <end position="922"/>
    </location>
</feature>
<dbReference type="Pfam" id="PF15499">
    <property type="entry name" value="Peptidase_C98"/>
    <property type="match status" value="2"/>
</dbReference>
<dbReference type="PANTHER" id="PTHR15294:SF3">
    <property type="entry name" value="SUMO-SPECIFIC ISOPEPTIDASE USPL1"/>
    <property type="match status" value="1"/>
</dbReference>
<dbReference type="GO" id="GO:0032183">
    <property type="term" value="F:SUMO binding"/>
    <property type="evidence" value="ECO:0007669"/>
    <property type="project" value="InterPro"/>
</dbReference>
<reference evidence="4" key="1">
    <citation type="submission" date="2025-08" db="UniProtKB">
        <authorList>
            <consortium name="RefSeq"/>
        </authorList>
    </citation>
    <scope>IDENTIFICATION</scope>
    <source>
        <tissue evidence="4">Gonads</tissue>
    </source>
</reference>
<accession>A0A1S3HLE0</accession>